<gene>
    <name evidence="2" type="ORF">HJG63_007787</name>
</gene>
<sequence>MGRKTLFLFLVLFAVCAGIHKPSLYLLALYSSYSETVVGTQHANCFITQQQGRSQVSRRRAGPSPACCHHCRVSPTGIWNRSWGKWLLLALSLACDLGKSLSLFLLHQLNRDAMSPLCTSKGIYFEKQGQ</sequence>
<evidence type="ECO:0000313" key="3">
    <source>
        <dbReference type="Proteomes" id="UP000593571"/>
    </source>
</evidence>
<comment type="caution">
    <text evidence="2">The sequence shown here is derived from an EMBL/GenBank/DDBJ whole genome shotgun (WGS) entry which is preliminary data.</text>
</comment>
<reference evidence="2 3" key="1">
    <citation type="journal article" date="2020" name="Nature">
        <title>Six reference-quality genomes reveal evolution of bat adaptations.</title>
        <authorList>
            <person name="Jebb D."/>
            <person name="Huang Z."/>
            <person name="Pippel M."/>
            <person name="Hughes G.M."/>
            <person name="Lavrichenko K."/>
            <person name="Devanna P."/>
            <person name="Winkler S."/>
            <person name="Jermiin L.S."/>
            <person name="Skirmuntt E.C."/>
            <person name="Katzourakis A."/>
            <person name="Burkitt-Gray L."/>
            <person name="Ray D.A."/>
            <person name="Sullivan K.A.M."/>
            <person name="Roscito J.G."/>
            <person name="Kirilenko B.M."/>
            <person name="Davalos L.M."/>
            <person name="Corthals A.P."/>
            <person name="Power M.L."/>
            <person name="Jones G."/>
            <person name="Ransome R.D."/>
            <person name="Dechmann D.K.N."/>
            <person name="Locatelli A.G."/>
            <person name="Puechmaille S.J."/>
            <person name="Fedrigo O."/>
            <person name="Jarvis E.D."/>
            <person name="Hiller M."/>
            <person name="Vernes S.C."/>
            <person name="Myers E.W."/>
            <person name="Teeling E.C."/>
        </authorList>
    </citation>
    <scope>NUCLEOTIDE SEQUENCE [LARGE SCALE GENOMIC DNA]</scope>
    <source>
        <strain evidence="2">MRouAeg1</strain>
        <tissue evidence="2">Muscle</tissue>
    </source>
</reference>
<name>A0A7J8KAM2_ROUAE</name>
<feature type="signal peptide" evidence="1">
    <location>
        <begin position="1"/>
        <end position="18"/>
    </location>
</feature>
<keyword evidence="1" id="KW-0732">Signal</keyword>
<proteinExistence type="predicted"/>
<dbReference type="EMBL" id="JACASE010000001">
    <property type="protein sequence ID" value="KAF6505900.1"/>
    <property type="molecule type" value="Genomic_DNA"/>
</dbReference>
<dbReference type="AlphaFoldDB" id="A0A7J8KAM2"/>
<organism evidence="2 3">
    <name type="scientific">Rousettus aegyptiacus</name>
    <name type="common">Egyptian fruit bat</name>
    <name type="synonym">Pteropus aegyptiacus</name>
    <dbReference type="NCBI Taxonomy" id="9407"/>
    <lineage>
        <taxon>Eukaryota</taxon>
        <taxon>Metazoa</taxon>
        <taxon>Chordata</taxon>
        <taxon>Craniata</taxon>
        <taxon>Vertebrata</taxon>
        <taxon>Euteleostomi</taxon>
        <taxon>Mammalia</taxon>
        <taxon>Eutheria</taxon>
        <taxon>Laurasiatheria</taxon>
        <taxon>Chiroptera</taxon>
        <taxon>Yinpterochiroptera</taxon>
        <taxon>Pteropodoidea</taxon>
        <taxon>Pteropodidae</taxon>
        <taxon>Rousettinae</taxon>
        <taxon>Rousettus</taxon>
    </lineage>
</organism>
<protein>
    <submittedName>
        <fullName evidence="2">Uncharacterized protein</fullName>
    </submittedName>
</protein>
<feature type="chain" id="PRO_5029896509" evidence="1">
    <location>
        <begin position="19"/>
        <end position="130"/>
    </location>
</feature>
<accession>A0A7J8KAM2</accession>
<evidence type="ECO:0000256" key="1">
    <source>
        <dbReference type="SAM" id="SignalP"/>
    </source>
</evidence>
<keyword evidence="3" id="KW-1185">Reference proteome</keyword>
<dbReference type="Proteomes" id="UP000593571">
    <property type="component" value="Unassembled WGS sequence"/>
</dbReference>
<evidence type="ECO:0000313" key="2">
    <source>
        <dbReference type="EMBL" id="KAF6505900.1"/>
    </source>
</evidence>